<dbReference type="PANTHER" id="PTHR38106:SF1">
    <property type="entry name" value="RNA CHAPERONE PROQ"/>
    <property type="match status" value="1"/>
</dbReference>
<evidence type="ECO:0000256" key="3">
    <source>
        <dbReference type="ARBA" id="ARBA00023186"/>
    </source>
</evidence>
<dbReference type="EMBL" id="NTBI01000015">
    <property type="protein sequence ID" value="PAX15583.1"/>
    <property type="molecule type" value="Genomic_DNA"/>
</dbReference>
<dbReference type="Gene3D" id="1.10.1710.10">
    <property type="entry name" value="ProQ/FinO domain"/>
    <property type="match status" value="1"/>
</dbReference>
<dbReference type="SMART" id="SM00945">
    <property type="entry name" value="ProQ"/>
    <property type="match status" value="1"/>
</dbReference>
<evidence type="ECO:0000259" key="6">
    <source>
        <dbReference type="SMART" id="SM00945"/>
    </source>
</evidence>
<organism evidence="7 8">
    <name type="scientific">Vandammella animalimorsus</name>
    <dbReference type="NCBI Taxonomy" id="2029117"/>
    <lineage>
        <taxon>Bacteria</taxon>
        <taxon>Pseudomonadati</taxon>
        <taxon>Pseudomonadota</taxon>
        <taxon>Betaproteobacteria</taxon>
        <taxon>Burkholderiales</taxon>
        <taxon>Comamonadaceae</taxon>
        <taxon>Vandammella</taxon>
    </lineage>
</organism>
<dbReference type="GO" id="GO:0010608">
    <property type="term" value="P:post-transcriptional regulation of gene expression"/>
    <property type="evidence" value="ECO:0007669"/>
    <property type="project" value="InterPro"/>
</dbReference>
<protein>
    <recommendedName>
        <fullName evidence="6">ProQ/FinO domain-containing protein</fullName>
    </recommendedName>
</protein>
<keyword evidence="2" id="KW-0694">RNA-binding</keyword>
<dbReference type="AlphaFoldDB" id="A0A2A2T273"/>
<dbReference type="GO" id="GO:0034057">
    <property type="term" value="F:RNA strand-exchange activity"/>
    <property type="evidence" value="ECO:0007669"/>
    <property type="project" value="InterPro"/>
</dbReference>
<dbReference type="SUPFAM" id="SSF48657">
    <property type="entry name" value="FinO-like"/>
    <property type="match status" value="1"/>
</dbReference>
<feature type="domain" description="ProQ/FinO" evidence="6">
    <location>
        <begin position="90"/>
        <end position="199"/>
    </location>
</feature>
<sequence length="314" mass="33812">MWTFTTSLAALLHCTSASSADASCIARQQSLPTPLIGSIAPKTHAMPHSAFAPAPAPEGAATSIPAAAIAAADAQTSPTPSARAQRGKPGRNTAAHALLAELAQRYPKLFGEHPLPLKRGIFQDLVNAHPELEAEALKQALGLHTRSQRYLQAVANNQARRDLQLHAVEPMAAEHSFHALAELYRRKQRRAAQAAQESQRPALQEQAREWFMQRLGKAIERSGLAAQAYAQAIQSRDPDIQAMLQTAIEQATLQAAREQAMLEAFEASGAELAQFAEMYGQTLQATEHMLMRARLRRLPAPDAAPGVEAAPPAS</sequence>
<evidence type="ECO:0000256" key="4">
    <source>
        <dbReference type="SAM" id="MobiDB-lite"/>
    </source>
</evidence>
<dbReference type="GO" id="GO:0033592">
    <property type="term" value="F:RNA strand annealing activity"/>
    <property type="evidence" value="ECO:0007669"/>
    <property type="project" value="InterPro"/>
</dbReference>
<accession>A0A2A2T273</accession>
<gene>
    <name evidence="7" type="ORF">CLI92_13050</name>
</gene>
<dbReference type="Proteomes" id="UP000217780">
    <property type="component" value="Unassembled WGS sequence"/>
</dbReference>
<keyword evidence="5" id="KW-0732">Signal</keyword>
<evidence type="ECO:0000256" key="5">
    <source>
        <dbReference type="SAM" id="SignalP"/>
    </source>
</evidence>
<dbReference type="InterPro" id="IPR036442">
    <property type="entry name" value="ProQ/FinO_sf"/>
</dbReference>
<dbReference type="GO" id="GO:0005829">
    <property type="term" value="C:cytosol"/>
    <property type="evidence" value="ECO:0007669"/>
    <property type="project" value="TreeGrafter"/>
</dbReference>
<dbReference type="InterPro" id="IPR016103">
    <property type="entry name" value="ProQ/FinO"/>
</dbReference>
<evidence type="ECO:0000313" key="7">
    <source>
        <dbReference type="EMBL" id="PAX15583.1"/>
    </source>
</evidence>
<reference evidence="7 8" key="1">
    <citation type="submission" date="2017-08" db="EMBL/GenBank/DDBJ databases">
        <title>WGS of Clinical strains of the CDC Group NO-1 linked to zoonotic infections in humans.</title>
        <authorList>
            <person name="Bernier A.-M."/>
            <person name="Bernard K."/>
        </authorList>
    </citation>
    <scope>NUCLEOTIDE SEQUENCE [LARGE SCALE GENOMIC DNA]</scope>
    <source>
        <strain evidence="7 8">NML91-0035</strain>
    </source>
</reference>
<proteinExistence type="predicted"/>
<feature type="signal peptide" evidence="5">
    <location>
        <begin position="1"/>
        <end position="22"/>
    </location>
</feature>
<comment type="caution">
    <text evidence="7">The sequence shown here is derived from an EMBL/GenBank/DDBJ whole genome shotgun (WGS) entry which is preliminary data.</text>
</comment>
<name>A0A2A2T273_9BURK</name>
<evidence type="ECO:0000256" key="2">
    <source>
        <dbReference type="ARBA" id="ARBA00022884"/>
    </source>
</evidence>
<feature type="region of interest" description="Disordered" evidence="4">
    <location>
        <begin position="70"/>
        <end position="91"/>
    </location>
</feature>
<evidence type="ECO:0000256" key="1">
    <source>
        <dbReference type="ARBA" id="ARBA00022490"/>
    </source>
</evidence>
<dbReference type="InterPro" id="IPR023529">
    <property type="entry name" value="ProQ"/>
</dbReference>
<evidence type="ECO:0000313" key="8">
    <source>
        <dbReference type="Proteomes" id="UP000217780"/>
    </source>
</evidence>
<feature type="chain" id="PRO_5012878253" description="ProQ/FinO domain-containing protein" evidence="5">
    <location>
        <begin position="23"/>
        <end position="314"/>
    </location>
</feature>
<dbReference type="PANTHER" id="PTHR38106">
    <property type="entry name" value="RNA CHAPERONE PROQ"/>
    <property type="match status" value="1"/>
</dbReference>
<keyword evidence="1" id="KW-0963">Cytoplasm</keyword>
<dbReference type="Pfam" id="PF04352">
    <property type="entry name" value="ProQ"/>
    <property type="match status" value="1"/>
</dbReference>
<keyword evidence="3" id="KW-0143">Chaperone</keyword>